<dbReference type="EMBL" id="CP002545">
    <property type="protein sequence ID" value="ADY52612.1"/>
    <property type="molecule type" value="Genomic_DNA"/>
</dbReference>
<protein>
    <recommendedName>
        <fullName evidence="2">Peptidase S9 prolyl oligopeptidase catalytic domain-containing protein</fullName>
    </recommendedName>
</protein>
<dbReference type="AlphaFoldDB" id="F0SAJ2"/>
<dbReference type="InterPro" id="IPR001375">
    <property type="entry name" value="Peptidase_S9_cat"/>
</dbReference>
<proteinExistence type="predicted"/>
<dbReference type="eggNOG" id="COG1506">
    <property type="taxonomic scope" value="Bacteria"/>
</dbReference>
<reference evidence="3 4" key="1">
    <citation type="journal article" date="2011" name="Stand. Genomic Sci.">
        <title>Complete genome sequence of the gliding, heparinolytic Pedobacter saltans type strain (113).</title>
        <authorList>
            <person name="Liolios K."/>
            <person name="Sikorski J."/>
            <person name="Lu M."/>
            <person name="Nolan M."/>
            <person name="Lapidus A."/>
            <person name="Lucas S."/>
            <person name="Hammon N."/>
            <person name="Deshpande S."/>
            <person name="Cheng J.F."/>
            <person name="Tapia R."/>
            <person name="Han C."/>
            <person name="Goodwin L."/>
            <person name="Pitluck S."/>
            <person name="Huntemann M."/>
            <person name="Ivanova N."/>
            <person name="Pagani I."/>
            <person name="Mavromatis K."/>
            <person name="Ovchinikova G."/>
            <person name="Pati A."/>
            <person name="Chen A."/>
            <person name="Palaniappan K."/>
            <person name="Land M."/>
            <person name="Hauser L."/>
            <person name="Brambilla E.M."/>
            <person name="Kotsyurbenko O."/>
            <person name="Rohde M."/>
            <person name="Tindall B.J."/>
            <person name="Abt B."/>
            <person name="Goker M."/>
            <person name="Detter J.C."/>
            <person name="Woyke T."/>
            <person name="Bristow J."/>
            <person name="Eisen J.A."/>
            <person name="Markowitz V."/>
            <person name="Hugenholtz P."/>
            <person name="Klenk H.P."/>
            <person name="Kyrpides N.C."/>
        </authorList>
    </citation>
    <scope>NUCLEOTIDE SEQUENCE [LARGE SCALE GENOMIC DNA]</scope>
    <source>
        <strain evidence="4">ATCC 51119 / DSM 12145 / JCM 21818 / LMG 10337 / NBRC 100064 / NCIMB 13643</strain>
    </source>
</reference>
<dbReference type="Pfam" id="PF00326">
    <property type="entry name" value="Peptidase_S9"/>
    <property type="match status" value="1"/>
</dbReference>
<dbReference type="Proteomes" id="UP000000310">
    <property type="component" value="Chromosome"/>
</dbReference>
<dbReference type="HOGENOM" id="CLU_072317_0_0_10"/>
<dbReference type="SUPFAM" id="SSF53474">
    <property type="entry name" value="alpha/beta-Hydrolases"/>
    <property type="match status" value="1"/>
</dbReference>
<dbReference type="InterPro" id="IPR029058">
    <property type="entry name" value="AB_hydrolase_fold"/>
</dbReference>
<dbReference type="KEGG" id="psn:Pedsa_2060"/>
<accession>F0SAJ2</accession>
<keyword evidence="4" id="KW-1185">Reference proteome</keyword>
<dbReference type="GO" id="GO:0008236">
    <property type="term" value="F:serine-type peptidase activity"/>
    <property type="evidence" value="ECO:0007669"/>
    <property type="project" value="InterPro"/>
</dbReference>
<evidence type="ECO:0000256" key="1">
    <source>
        <dbReference type="SAM" id="SignalP"/>
    </source>
</evidence>
<evidence type="ECO:0000259" key="2">
    <source>
        <dbReference type="Pfam" id="PF00326"/>
    </source>
</evidence>
<feature type="chain" id="PRO_5003260266" description="Peptidase S9 prolyl oligopeptidase catalytic domain-containing protein" evidence="1">
    <location>
        <begin position="30"/>
        <end position="293"/>
    </location>
</feature>
<name>F0SAJ2_PSESL</name>
<feature type="domain" description="Peptidase S9 prolyl oligopeptidase catalytic" evidence="2">
    <location>
        <begin position="140"/>
        <end position="286"/>
    </location>
</feature>
<sequence length="293" mass="33372">MNTNNKTIKIFTLYVYSFLLASFSTELFSAEPKFKRKTEFDIFSKIEGDFKQSDFHGFVCADFTFKGRKAKIVKPITVAKWKPWIWRARFWGHEPQTDIALLKQGFHVVYCDVVELYGNKEAITIWNDFYDFLRKSGLAKKAVLEGMSRGGVYVYNWAAENPKKVACIYADNPVLDLKSWPGGKGKGPGSTKDWQIFLKDYQLDTDQKIADFDGSPVNKIIQIVKGKYPMLHVCGSEDEVVPLDENTLPFAEQIKKAGGHIEIIMKPGGKHHPHSLKDPKPIVDFILNAVEKQ</sequence>
<feature type="signal peptide" evidence="1">
    <location>
        <begin position="1"/>
        <end position="29"/>
    </location>
</feature>
<evidence type="ECO:0000313" key="3">
    <source>
        <dbReference type="EMBL" id="ADY52612.1"/>
    </source>
</evidence>
<reference evidence="4" key="2">
    <citation type="submission" date="2011-02" db="EMBL/GenBank/DDBJ databases">
        <title>The complete genome of Pedobacter saltans DSM 12145.</title>
        <authorList>
            <consortium name="US DOE Joint Genome Institute (JGI-PGF)"/>
            <person name="Lucas S."/>
            <person name="Copeland A."/>
            <person name="Lapidus A."/>
            <person name="Bruce D."/>
            <person name="Goodwin L."/>
            <person name="Pitluck S."/>
            <person name="Kyrpides N."/>
            <person name="Mavromatis K."/>
            <person name="Pagani I."/>
            <person name="Ivanova N."/>
            <person name="Ovchinnikova G."/>
            <person name="Lu M."/>
            <person name="Detter J.C."/>
            <person name="Han C."/>
            <person name="Land M."/>
            <person name="Hauser L."/>
            <person name="Markowitz V."/>
            <person name="Cheng J.-F."/>
            <person name="Hugenholtz P."/>
            <person name="Woyke T."/>
            <person name="Wu D."/>
            <person name="Tindall B."/>
            <person name="Pomrenke H.G."/>
            <person name="Brambilla E."/>
            <person name="Klenk H.-P."/>
            <person name="Eisen J.A."/>
        </authorList>
    </citation>
    <scope>NUCLEOTIDE SEQUENCE [LARGE SCALE GENOMIC DNA]</scope>
    <source>
        <strain evidence="4">ATCC 51119 / DSM 12145 / JCM 21818 / LMG 10337 / NBRC 100064 / NCIMB 13643</strain>
    </source>
</reference>
<evidence type="ECO:0000313" key="4">
    <source>
        <dbReference type="Proteomes" id="UP000000310"/>
    </source>
</evidence>
<keyword evidence="1" id="KW-0732">Signal</keyword>
<dbReference type="STRING" id="762903.Pedsa_2060"/>
<dbReference type="Gene3D" id="3.40.50.1820">
    <property type="entry name" value="alpha/beta hydrolase"/>
    <property type="match status" value="1"/>
</dbReference>
<dbReference type="GO" id="GO:0006508">
    <property type="term" value="P:proteolysis"/>
    <property type="evidence" value="ECO:0007669"/>
    <property type="project" value="InterPro"/>
</dbReference>
<organism evidence="3 4">
    <name type="scientific">Pseudopedobacter saltans (strain ATCC 51119 / DSM 12145 / JCM 21818 / CCUG 39354 / LMG 10337 / NBRC 100064 / NCIMB 13643)</name>
    <name type="common">Pedobacter saltans</name>
    <dbReference type="NCBI Taxonomy" id="762903"/>
    <lineage>
        <taxon>Bacteria</taxon>
        <taxon>Pseudomonadati</taxon>
        <taxon>Bacteroidota</taxon>
        <taxon>Sphingobacteriia</taxon>
        <taxon>Sphingobacteriales</taxon>
        <taxon>Sphingobacteriaceae</taxon>
        <taxon>Pseudopedobacter</taxon>
    </lineage>
</organism>
<gene>
    <name evidence="3" type="ordered locus">Pedsa_2060</name>
</gene>